<keyword evidence="3" id="KW-0731">Sigma factor</keyword>
<dbReference type="NCBIfam" id="TIGR02937">
    <property type="entry name" value="sigma70-ECF"/>
    <property type="match status" value="1"/>
</dbReference>
<proteinExistence type="inferred from homology"/>
<feature type="compositionally biased region" description="Basic residues" evidence="6">
    <location>
        <begin position="190"/>
        <end position="202"/>
    </location>
</feature>
<evidence type="ECO:0000313" key="11">
    <source>
        <dbReference type="Proteomes" id="UP000189004"/>
    </source>
</evidence>
<dbReference type="Pfam" id="PF04542">
    <property type="entry name" value="Sigma70_r2"/>
    <property type="match status" value="1"/>
</dbReference>
<reference evidence="9 12" key="3">
    <citation type="submission" date="2020-07" db="EMBL/GenBank/DDBJ databases">
        <title>Sequencing the genomes of 1000 actinobacteria strains.</title>
        <authorList>
            <person name="Klenk H.-P."/>
        </authorList>
    </citation>
    <scope>NUCLEOTIDE SEQUENCE [LARGE SCALE GENOMIC DNA]</scope>
    <source>
        <strain evidence="9 12">DSM 45278</strain>
    </source>
</reference>
<dbReference type="Pfam" id="PF08281">
    <property type="entry name" value="Sigma70_r4_2"/>
    <property type="match status" value="1"/>
</dbReference>
<dbReference type="Gene3D" id="1.10.10.10">
    <property type="entry name" value="Winged helix-like DNA-binding domain superfamily/Winged helix DNA-binding domain"/>
    <property type="match status" value="1"/>
</dbReference>
<dbReference type="InterPro" id="IPR039425">
    <property type="entry name" value="RNA_pol_sigma-70-like"/>
</dbReference>
<organism evidence="10 11">
    <name type="scientific">Nocardiopsis sinuspersici</name>
    <dbReference type="NCBI Taxonomy" id="501010"/>
    <lineage>
        <taxon>Bacteria</taxon>
        <taxon>Bacillati</taxon>
        <taxon>Actinomycetota</taxon>
        <taxon>Actinomycetes</taxon>
        <taxon>Streptosporangiales</taxon>
        <taxon>Nocardiopsidaceae</taxon>
        <taxon>Nocardiopsis</taxon>
    </lineage>
</organism>
<dbReference type="STRING" id="501010.NOSIN_04560"/>
<feature type="domain" description="RNA polymerase sigma factor 70 region 4 type 2" evidence="8">
    <location>
        <begin position="116"/>
        <end position="166"/>
    </location>
</feature>
<evidence type="ECO:0000256" key="4">
    <source>
        <dbReference type="ARBA" id="ARBA00023125"/>
    </source>
</evidence>
<sequence length="202" mass="22659">MPRKHPVRSREESVARFEELYESTFRDVLGYLLRRTQDPDHSADLVADVFTVVWSRIDDVPPEDQARPWVFGVARKVLANHRRGDQRRNALAARLRADLREVAVTLPEARDPGLGEVGRVFRALPERDREILSLAGWEQLDTGQIAVALGCARGTARVRLHRARNRFARALRRAGLDTGTGAPSSVTTPRPRRATSLKGAAR</sequence>
<dbReference type="GO" id="GO:0016987">
    <property type="term" value="F:sigma factor activity"/>
    <property type="evidence" value="ECO:0007669"/>
    <property type="project" value="UniProtKB-KW"/>
</dbReference>
<reference evidence="10" key="1">
    <citation type="submission" date="2016-08" db="EMBL/GenBank/DDBJ databases">
        <authorList>
            <person name="Seilhamer J.J."/>
        </authorList>
    </citation>
    <scope>NUCLEOTIDE SEQUENCE [LARGE SCALE GENOMIC DNA]</scope>
    <source>
        <strain evidence="10">UTMC102</strain>
    </source>
</reference>
<evidence type="ECO:0000256" key="5">
    <source>
        <dbReference type="ARBA" id="ARBA00023163"/>
    </source>
</evidence>
<keyword evidence="2" id="KW-0805">Transcription regulation</keyword>
<keyword evidence="11" id="KW-1185">Reference proteome</keyword>
<accession>A0A1V3BXS9</accession>
<dbReference type="GO" id="GO:0003677">
    <property type="term" value="F:DNA binding"/>
    <property type="evidence" value="ECO:0007669"/>
    <property type="project" value="UniProtKB-KW"/>
</dbReference>
<keyword evidence="4" id="KW-0238">DNA-binding</keyword>
<comment type="caution">
    <text evidence="10">The sequence shown here is derived from an EMBL/GenBank/DDBJ whole genome shotgun (WGS) entry which is preliminary data.</text>
</comment>
<dbReference type="EMBL" id="JACCHL010000001">
    <property type="protein sequence ID" value="NYH54383.1"/>
    <property type="molecule type" value="Genomic_DNA"/>
</dbReference>
<evidence type="ECO:0000256" key="6">
    <source>
        <dbReference type="SAM" id="MobiDB-lite"/>
    </source>
</evidence>
<evidence type="ECO:0000259" key="8">
    <source>
        <dbReference type="Pfam" id="PF08281"/>
    </source>
</evidence>
<feature type="region of interest" description="Disordered" evidence="6">
    <location>
        <begin position="174"/>
        <end position="202"/>
    </location>
</feature>
<reference evidence="11" key="2">
    <citation type="submission" date="2016-08" db="EMBL/GenBank/DDBJ databases">
        <authorList>
            <person name="Tokovenko B."/>
            <person name="Kalinowski J."/>
        </authorList>
    </citation>
    <scope>NUCLEOTIDE SEQUENCE [LARGE SCALE GENOMIC DNA]</scope>
    <source>
        <strain evidence="11">UTMC102</strain>
    </source>
</reference>
<comment type="similarity">
    <text evidence="1">Belongs to the sigma-70 factor family. ECF subfamily.</text>
</comment>
<evidence type="ECO:0000313" key="9">
    <source>
        <dbReference type="EMBL" id="NYH54383.1"/>
    </source>
</evidence>
<dbReference type="InterPro" id="IPR007627">
    <property type="entry name" value="RNA_pol_sigma70_r2"/>
</dbReference>
<dbReference type="InterPro" id="IPR013324">
    <property type="entry name" value="RNA_pol_sigma_r3/r4-like"/>
</dbReference>
<dbReference type="SUPFAM" id="SSF88946">
    <property type="entry name" value="Sigma2 domain of RNA polymerase sigma factors"/>
    <property type="match status" value="1"/>
</dbReference>
<evidence type="ECO:0000256" key="3">
    <source>
        <dbReference type="ARBA" id="ARBA00023082"/>
    </source>
</evidence>
<dbReference type="PANTHER" id="PTHR43133">
    <property type="entry name" value="RNA POLYMERASE ECF-TYPE SIGMA FACTO"/>
    <property type="match status" value="1"/>
</dbReference>
<dbReference type="InterPro" id="IPR013325">
    <property type="entry name" value="RNA_pol_sigma_r2"/>
</dbReference>
<dbReference type="PANTHER" id="PTHR43133:SF8">
    <property type="entry name" value="RNA POLYMERASE SIGMA FACTOR HI_1459-RELATED"/>
    <property type="match status" value="1"/>
</dbReference>
<name>A0A1V3BXS9_9ACTN</name>
<gene>
    <name evidence="9" type="ORF">HNR06_003972</name>
    <name evidence="10" type="ORF">NOSIN_04560</name>
</gene>
<dbReference type="RefSeq" id="WP_227015000.1">
    <property type="nucleotide sequence ID" value="NZ_JACCHL010000001.1"/>
</dbReference>
<dbReference type="GO" id="GO:0006352">
    <property type="term" value="P:DNA-templated transcription initiation"/>
    <property type="evidence" value="ECO:0007669"/>
    <property type="project" value="InterPro"/>
</dbReference>
<dbReference type="InterPro" id="IPR014284">
    <property type="entry name" value="RNA_pol_sigma-70_dom"/>
</dbReference>
<protein>
    <submittedName>
        <fullName evidence="9">RNA polymerase sigma-70 factor (ECF subfamily)</fullName>
    </submittedName>
    <submittedName>
        <fullName evidence="10">RNA polymerase subunit sigma-24</fullName>
    </submittedName>
</protein>
<dbReference type="Gene3D" id="1.10.1740.10">
    <property type="match status" value="1"/>
</dbReference>
<dbReference type="SUPFAM" id="SSF88659">
    <property type="entry name" value="Sigma3 and sigma4 domains of RNA polymerase sigma factors"/>
    <property type="match status" value="1"/>
</dbReference>
<evidence type="ECO:0000256" key="1">
    <source>
        <dbReference type="ARBA" id="ARBA00010641"/>
    </source>
</evidence>
<evidence type="ECO:0000259" key="7">
    <source>
        <dbReference type="Pfam" id="PF04542"/>
    </source>
</evidence>
<dbReference type="InterPro" id="IPR036388">
    <property type="entry name" value="WH-like_DNA-bd_sf"/>
</dbReference>
<evidence type="ECO:0000313" key="10">
    <source>
        <dbReference type="EMBL" id="OOC53182.1"/>
    </source>
</evidence>
<accession>A0A7Y9XEW3</accession>
<evidence type="ECO:0000256" key="2">
    <source>
        <dbReference type="ARBA" id="ARBA00023015"/>
    </source>
</evidence>
<dbReference type="Proteomes" id="UP000189004">
    <property type="component" value="Unassembled WGS sequence"/>
</dbReference>
<dbReference type="InterPro" id="IPR013249">
    <property type="entry name" value="RNA_pol_sigma70_r4_t2"/>
</dbReference>
<dbReference type="AlphaFoldDB" id="A0A1V3BXS9"/>
<dbReference type="Proteomes" id="UP000584931">
    <property type="component" value="Unassembled WGS sequence"/>
</dbReference>
<dbReference type="EMBL" id="MCOK01000001">
    <property type="protein sequence ID" value="OOC53182.1"/>
    <property type="molecule type" value="Genomic_DNA"/>
</dbReference>
<feature type="domain" description="RNA polymerase sigma-70 region 2" evidence="7">
    <location>
        <begin position="20"/>
        <end position="87"/>
    </location>
</feature>
<evidence type="ECO:0000313" key="12">
    <source>
        <dbReference type="Proteomes" id="UP000584931"/>
    </source>
</evidence>
<keyword evidence="5" id="KW-0804">Transcription</keyword>